<dbReference type="InterPro" id="IPR036869">
    <property type="entry name" value="J_dom_sf"/>
</dbReference>
<keyword evidence="6" id="KW-0999">Mitochondrion inner membrane</keyword>
<keyword evidence="16" id="KW-1185">Reference proteome</keyword>
<name>A0A316V7E2_9BASI</name>
<evidence type="ECO:0000256" key="7">
    <source>
        <dbReference type="ARBA" id="ARBA00022927"/>
    </source>
</evidence>
<feature type="signal peptide" evidence="14">
    <location>
        <begin position="1"/>
        <end position="24"/>
    </location>
</feature>
<evidence type="ECO:0000256" key="9">
    <source>
        <dbReference type="ARBA" id="ARBA00023128"/>
    </source>
</evidence>
<dbReference type="GeneID" id="37023591"/>
<dbReference type="InParanoid" id="A0A316V7E2"/>
<evidence type="ECO:0000313" key="15">
    <source>
        <dbReference type="EMBL" id="PWN33517.1"/>
    </source>
</evidence>
<feature type="region of interest" description="Disordered" evidence="13">
    <location>
        <begin position="133"/>
        <end position="163"/>
    </location>
</feature>
<dbReference type="InterPro" id="IPR005341">
    <property type="entry name" value="Tim16"/>
</dbReference>
<dbReference type="AlphaFoldDB" id="A0A316V7E2"/>
<comment type="subcellular location">
    <subcellularLocation>
        <location evidence="1">Mitochondrion inner membrane</location>
        <topology evidence="1">Peripheral membrane protein</topology>
    </subcellularLocation>
</comment>
<feature type="compositionally biased region" description="Basic and acidic residues" evidence="13">
    <location>
        <begin position="133"/>
        <end position="154"/>
    </location>
</feature>
<keyword evidence="7" id="KW-0653">Protein transport</keyword>
<dbReference type="EMBL" id="KZ819604">
    <property type="protein sequence ID" value="PWN33517.1"/>
    <property type="molecule type" value="Genomic_DNA"/>
</dbReference>
<dbReference type="FunFam" id="1.10.287.110:FF:000006">
    <property type="entry name" value="Import inner membrane translocase subunit TIM16"/>
    <property type="match status" value="1"/>
</dbReference>
<dbReference type="GO" id="GO:0005744">
    <property type="term" value="C:TIM23 mitochondrial import inner membrane translocase complex"/>
    <property type="evidence" value="ECO:0007669"/>
    <property type="project" value="InterPro"/>
</dbReference>
<keyword evidence="5" id="KW-0813">Transport</keyword>
<evidence type="ECO:0000313" key="16">
    <source>
        <dbReference type="Proteomes" id="UP000245771"/>
    </source>
</evidence>
<dbReference type="Proteomes" id="UP000245771">
    <property type="component" value="Unassembled WGS sequence"/>
</dbReference>
<organism evidence="15 16">
    <name type="scientific">Meira miltonrushii</name>
    <dbReference type="NCBI Taxonomy" id="1280837"/>
    <lineage>
        <taxon>Eukaryota</taxon>
        <taxon>Fungi</taxon>
        <taxon>Dikarya</taxon>
        <taxon>Basidiomycota</taxon>
        <taxon>Ustilaginomycotina</taxon>
        <taxon>Exobasidiomycetes</taxon>
        <taxon>Exobasidiales</taxon>
        <taxon>Brachybasidiaceae</taxon>
        <taxon>Meira</taxon>
    </lineage>
</organism>
<proteinExistence type="inferred from homology"/>
<accession>A0A316V7E2</accession>
<evidence type="ECO:0000256" key="5">
    <source>
        <dbReference type="ARBA" id="ARBA00022448"/>
    </source>
</evidence>
<protein>
    <recommendedName>
        <fullName evidence="4">Mitochondrial import inner membrane translocase subunit TIM16</fullName>
    </recommendedName>
    <alternativeName>
        <fullName evidence="3">Mitochondrial import inner membrane translocase subunit tim16</fullName>
    </alternativeName>
    <alternativeName>
        <fullName evidence="11 12">Presequence translocated-associated motor subunit PAM16</fullName>
    </alternativeName>
</protein>
<evidence type="ECO:0000256" key="1">
    <source>
        <dbReference type="ARBA" id="ARBA00004637"/>
    </source>
</evidence>
<evidence type="ECO:0000256" key="11">
    <source>
        <dbReference type="ARBA" id="ARBA00030422"/>
    </source>
</evidence>
<evidence type="ECO:0000256" key="14">
    <source>
        <dbReference type="SAM" id="SignalP"/>
    </source>
</evidence>
<evidence type="ECO:0000256" key="4">
    <source>
        <dbReference type="ARBA" id="ARBA00020721"/>
    </source>
</evidence>
<gene>
    <name evidence="15" type="ORF">FA14DRAFT_190665</name>
</gene>
<keyword evidence="14" id="KW-0732">Signal</keyword>
<sequence>MMSLPRLLAQVLFLGTQIVGKAFAEAGRQAVRNARAGRVDAGAAGMAGNASTGNSITDGLTRAHRMTLDEARMILNLKTAGETEKEALLKNYEHLFATNAPPAPKGKQGGGSGSFYVQSKIVRARERLEAEWREAAKRAEERNAAPEQPKEGGHDGSGPSAPQ</sequence>
<dbReference type="PANTHER" id="PTHR12388:SF0">
    <property type="entry name" value="MITOCHONDRIAL IMPORT INNER MEMBRANE TRANSLOCASE SUBUNIT TIM16"/>
    <property type="match status" value="1"/>
</dbReference>
<dbReference type="Pfam" id="PF03656">
    <property type="entry name" value="Pam16"/>
    <property type="match status" value="1"/>
</dbReference>
<dbReference type="Gene3D" id="1.10.287.110">
    <property type="entry name" value="DnaJ domain"/>
    <property type="match status" value="1"/>
</dbReference>
<comment type="similarity">
    <text evidence="2">Belongs to the TIM16/PAM16 family.</text>
</comment>
<dbReference type="STRING" id="1280837.A0A316V7E2"/>
<dbReference type="RefSeq" id="XP_025353819.1">
    <property type="nucleotide sequence ID" value="XM_025501810.1"/>
</dbReference>
<keyword evidence="8" id="KW-0811">Translocation</keyword>
<keyword evidence="9" id="KW-0496">Mitochondrion</keyword>
<feature type="chain" id="PRO_5016382701" description="Mitochondrial import inner membrane translocase subunit TIM16" evidence="14">
    <location>
        <begin position="25"/>
        <end position="163"/>
    </location>
</feature>
<evidence type="ECO:0000256" key="2">
    <source>
        <dbReference type="ARBA" id="ARBA00008817"/>
    </source>
</evidence>
<evidence type="ECO:0000256" key="6">
    <source>
        <dbReference type="ARBA" id="ARBA00022792"/>
    </source>
</evidence>
<evidence type="ECO:0000256" key="12">
    <source>
        <dbReference type="ARBA" id="ARBA00031407"/>
    </source>
</evidence>
<evidence type="ECO:0000256" key="8">
    <source>
        <dbReference type="ARBA" id="ARBA00023010"/>
    </source>
</evidence>
<dbReference type="FunCoup" id="A0A316V7E2">
    <property type="interactions" value="69"/>
</dbReference>
<dbReference type="GO" id="GO:0030150">
    <property type="term" value="P:protein import into mitochondrial matrix"/>
    <property type="evidence" value="ECO:0007669"/>
    <property type="project" value="InterPro"/>
</dbReference>
<evidence type="ECO:0000256" key="10">
    <source>
        <dbReference type="ARBA" id="ARBA00023136"/>
    </source>
</evidence>
<keyword evidence="10" id="KW-0472">Membrane</keyword>
<evidence type="ECO:0000256" key="13">
    <source>
        <dbReference type="SAM" id="MobiDB-lite"/>
    </source>
</evidence>
<dbReference type="OrthoDB" id="10262892at2759"/>
<evidence type="ECO:0000256" key="3">
    <source>
        <dbReference type="ARBA" id="ARBA00013571"/>
    </source>
</evidence>
<reference evidence="15 16" key="1">
    <citation type="journal article" date="2018" name="Mol. Biol. Evol.">
        <title>Broad Genomic Sampling Reveals a Smut Pathogenic Ancestry of the Fungal Clade Ustilaginomycotina.</title>
        <authorList>
            <person name="Kijpornyongpan T."/>
            <person name="Mondo S.J."/>
            <person name="Barry K."/>
            <person name="Sandor L."/>
            <person name="Lee J."/>
            <person name="Lipzen A."/>
            <person name="Pangilinan J."/>
            <person name="LaButti K."/>
            <person name="Hainaut M."/>
            <person name="Henrissat B."/>
            <person name="Grigoriev I.V."/>
            <person name="Spatafora J.W."/>
            <person name="Aime M.C."/>
        </authorList>
    </citation>
    <scope>NUCLEOTIDE SEQUENCE [LARGE SCALE GENOMIC DNA]</scope>
    <source>
        <strain evidence="15 16">MCA 3882</strain>
    </source>
</reference>
<dbReference type="PANTHER" id="PTHR12388">
    <property type="entry name" value="MITOCHONDRIA ASSOCIATED GRANULOCYTE MACROPHAGE CSF SIGNALING MOLECULE"/>
    <property type="match status" value="1"/>
</dbReference>